<keyword evidence="2 4" id="KW-0808">Transferase</keyword>
<evidence type="ECO:0000313" key="5">
    <source>
        <dbReference type="Proteomes" id="UP000218387"/>
    </source>
</evidence>
<protein>
    <submittedName>
        <fullName evidence="4">Glycosyltransferase family 2 protein</fullName>
    </submittedName>
</protein>
<dbReference type="EMBL" id="CP029487">
    <property type="protein sequence ID" value="QCT70192.1"/>
    <property type="molecule type" value="Genomic_DNA"/>
</dbReference>
<evidence type="ECO:0000313" key="4">
    <source>
        <dbReference type="EMBL" id="QCT70192.1"/>
    </source>
</evidence>
<proteinExistence type="predicted"/>
<gene>
    <name evidence="4" type="ORF">CPZ25_002305</name>
</gene>
<organism evidence="4 5">
    <name type="scientific">Eubacterium maltosivorans</name>
    <dbReference type="NCBI Taxonomy" id="2041044"/>
    <lineage>
        <taxon>Bacteria</taxon>
        <taxon>Bacillati</taxon>
        <taxon>Bacillota</taxon>
        <taxon>Clostridia</taxon>
        <taxon>Eubacteriales</taxon>
        <taxon>Eubacteriaceae</taxon>
        <taxon>Eubacterium</taxon>
    </lineage>
</organism>
<dbReference type="Proteomes" id="UP000218387">
    <property type="component" value="Chromosome"/>
</dbReference>
<keyword evidence="1" id="KW-0328">Glycosyltransferase</keyword>
<dbReference type="InterPro" id="IPR029044">
    <property type="entry name" value="Nucleotide-diphossugar_trans"/>
</dbReference>
<evidence type="ECO:0000256" key="1">
    <source>
        <dbReference type="ARBA" id="ARBA00022676"/>
    </source>
</evidence>
<dbReference type="PANTHER" id="PTHR22916">
    <property type="entry name" value="GLYCOSYLTRANSFERASE"/>
    <property type="match status" value="1"/>
</dbReference>
<accession>A0A4P9C6H1</accession>
<dbReference type="KEGG" id="emt:CPZ25_002305"/>
<dbReference type="InterPro" id="IPR001173">
    <property type="entry name" value="Glyco_trans_2-like"/>
</dbReference>
<evidence type="ECO:0000256" key="2">
    <source>
        <dbReference type="ARBA" id="ARBA00022679"/>
    </source>
</evidence>
<dbReference type="GO" id="GO:0016757">
    <property type="term" value="F:glycosyltransferase activity"/>
    <property type="evidence" value="ECO:0007669"/>
    <property type="project" value="UniProtKB-KW"/>
</dbReference>
<dbReference type="Gene3D" id="3.90.550.10">
    <property type="entry name" value="Spore Coat Polysaccharide Biosynthesis Protein SpsA, Chain A"/>
    <property type="match status" value="1"/>
</dbReference>
<evidence type="ECO:0000259" key="3">
    <source>
        <dbReference type="Pfam" id="PF00535"/>
    </source>
</evidence>
<dbReference type="Pfam" id="PF00535">
    <property type="entry name" value="Glycos_transf_2"/>
    <property type="match status" value="1"/>
</dbReference>
<reference evidence="4 5" key="1">
    <citation type="submission" date="2018-05" db="EMBL/GenBank/DDBJ databases">
        <title>Genome comparison of Eubacterium sp.</title>
        <authorList>
            <person name="Feng Y."/>
            <person name="Sanchez-Andrea I."/>
            <person name="Stams A.J.M."/>
            <person name="De Vos W.M."/>
        </authorList>
    </citation>
    <scope>NUCLEOTIDE SEQUENCE [LARGE SCALE GENOMIC DNA]</scope>
    <source>
        <strain evidence="4 5">YI</strain>
    </source>
</reference>
<keyword evidence="5" id="KW-1185">Reference proteome</keyword>
<name>A0A4P9C6H1_EUBML</name>
<dbReference type="AlphaFoldDB" id="A0A4P9C6H1"/>
<dbReference type="CDD" id="cd00761">
    <property type="entry name" value="Glyco_tranf_GTA_type"/>
    <property type="match status" value="1"/>
</dbReference>
<dbReference type="SUPFAM" id="SSF53448">
    <property type="entry name" value="Nucleotide-diphospho-sugar transferases"/>
    <property type="match status" value="1"/>
</dbReference>
<sequence length="347" mass="41131">MIKKIKTKKRFYFKQQLISVIIPVYNVEKYIEKCLQSVIKQTYRNLEIILIDDGSTDNSLKVCQNFKKLDKRIKVFSQKNCGVSSARNLGISKARGAYIGFIDSDDWIEHDFFFTLYRNIILSKADISIINYQKVYAQSIKIENETETVTEKQVLSPYKALILCNSNESFQGFLWNKLFSNKFFNKCDSMQYFDTEISICEDLLWSSYCILQSKKIVYDSRKKYYYLIRNESAYWSPFNKNKISELDAREKIAQMVQETLPEISGYLVNIFLNRAIDLIIIMTKEDKNKYKNEIKKIVCRLKKYKKWLRNSEISLRVKLYSPLLFISANLFCRVYNGFVFLKRICEK</sequence>
<feature type="domain" description="Glycosyltransferase 2-like" evidence="3">
    <location>
        <begin position="19"/>
        <end position="144"/>
    </location>
</feature>
<dbReference type="PANTHER" id="PTHR22916:SF51">
    <property type="entry name" value="GLYCOSYLTRANSFERASE EPSH-RELATED"/>
    <property type="match status" value="1"/>
</dbReference>
<dbReference type="RefSeq" id="WP_096920837.1">
    <property type="nucleotide sequence ID" value="NZ_CP029487.1"/>
</dbReference>